<keyword evidence="1" id="KW-1133">Transmembrane helix</keyword>
<keyword evidence="1" id="KW-0472">Membrane</keyword>
<gene>
    <name evidence="2" type="ORF">QE382_004022</name>
</gene>
<keyword evidence="3" id="KW-1185">Reference proteome</keyword>
<evidence type="ECO:0000313" key="2">
    <source>
        <dbReference type="EMBL" id="MDQ1152038.1"/>
    </source>
</evidence>
<protein>
    <submittedName>
        <fullName evidence="2">Uncharacterized protein</fullName>
    </submittedName>
</protein>
<sequence>MSYLDINFYTLYKSLFLSKFIAMTIKSKKIFLGLCIIVPFLMYCVYYYSNMIKNAPFRFADFESIEFKYGEPNHMVNEYNSKTRIYKYLDKKDSLITDTVKFTKDDLLYLHRKAMELGFWNLDTDMTGPEWQQDSTNSKVPRFYLEFNYKDKSKHVTLDADFAGNPRMHDAAKSMIDEVNRMLATAQAR</sequence>
<name>A0ABU0UB17_9SPHI</name>
<keyword evidence="1" id="KW-0812">Transmembrane</keyword>
<comment type="caution">
    <text evidence="2">The sequence shown here is derived from an EMBL/GenBank/DDBJ whole genome shotgun (WGS) entry which is preliminary data.</text>
</comment>
<organism evidence="2 3">
    <name type="scientific">Sphingobacterium zeae</name>
    <dbReference type="NCBI Taxonomy" id="1776859"/>
    <lineage>
        <taxon>Bacteria</taxon>
        <taxon>Pseudomonadati</taxon>
        <taxon>Bacteroidota</taxon>
        <taxon>Sphingobacteriia</taxon>
        <taxon>Sphingobacteriales</taxon>
        <taxon>Sphingobacteriaceae</taxon>
        <taxon>Sphingobacterium</taxon>
    </lineage>
</organism>
<feature type="transmembrane region" description="Helical" evidence="1">
    <location>
        <begin position="30"/>
        <end position="48"/>
    </location>
</feature>
<evidence type="ECO:0000313" key="3">
    <source>
        <dbReference type="Proteomes" id="UP001244640"/>
    </source>
</evidence>
<proteinExistence type="predicted"/>
<reference evidence="2 3" key="1">
    <citation type="submission" date="2023-07" db="EMBL/GenBank/DDBJ databases">
        <title>Functional and genomic diversity of the sorghum phyllosphere microbiome.</title>
        <authorList>
            <person name="Shade A."/>
        </authorList>
    </citation>
    <scope>NUCLEOTIDE SEQUENCE [LARGE SCALE GENOMIC DNA]</scope>
    <source>
        <strain evidence="2 3">SORGH_AS_0892</strain>
    </source>
</reference>
<dbReference type="Proteomes" id="UP001244640">
    <property type="component" value="Unassembled WGS sequence"/>
</dbReference>
<dbReference type="EMBL" id="JAUTBA010000001">
    <property type="protein sequence ID" value="MDQ1152038.1"/>
    <property type="molecule type" value="Genomic_DNA"/>
</dbReference>
<evidence type="ECO:0000256" key="1">
    <source>
        <dbReference type="SAM" id="Phobius"/>
    </source>
</evidence>
<accession>A0ABU0UB17</accession>